<evidence type="ECO:0000256" key="2">
    <source>
        <dbReference type="ARBA" id="ARBA00023239"/>
    </source>
</evidence>
<dbReference type="Gene3D" id="1.10.12.10">
    <property type="entry name" value="Lyase 2-enoyl-coa Hydratase, Chain A, domain 2"/>
    <property type="match status" value="1"/>
</dbReference>
<evidence type="ECO:0000313" key="5">
    <source>
        <dbReference type="Proteomes" id="UP000584642"/>
    </source>
</evidence>
<name>A0ABX2TDQ1_9PROT</name>
<keyword evidence="5" id="KW-1185">Reference proteome</keyword>
<dbReference type="PANTHER" id="PTHR11941">
    <property type="entry name" value="ENOYL-COA HYDRATASE-RELATED"/>
    <property type="match status" value="1"/>
</dbReference>
<dbReference type="Gene3D" id="3.90.226.10">
    <property type="entry name" value="2-enoyl-CoA Hydratase, Chain A, domain 1"/>
    <property type="match status" value="1"/>
</dbReference>
<accession>A0ABX2TDQ1</accession>
<protein>
    <submittedName>
        <fullName evidence="4">Enoyl-CoA hydratase</fullName>
    </submittedName>
</protein>
<dbReference type="InterPro" id="IPR014748">
    <property type="entry name" value="Enoyl-CoA_hydra_C"/>
</dbReference>
<dbReference type="InterPro" id="IPR001753">
    <property type="entry name" value="Enoyl-CoA_hydra/iso"/>
</dbReference>
<keyword evidence="2" id="KW-0456">Lyase</keyword>
<organism evidence="4 5">
    <name type="scientific">Azospirillum oleiclasticum</name>
    <dbReference type="NCBI Taxonomy" id="2735135"/>
    <lineage>
        <taxon>Bacteria</taxon>
        <taxon>Pseudomonadati</taxon>
        <taxon>Pseudomonadota</taxon>
        <taxon>Alphaproteobacteria</taxon>
        <taxon>Rhodospirillales</taxon>
        <taxon>Azospirillaceae</taxon>
        <taxon>Azospirillum</taxon>
    </lineage>
</organism>
<proteinExistence type="inferred from homology"/>
<dbReference type="Pfam" id="PF00378">
    <property type="entry name" value="ECH_1"/>
    <property type="match status" value="1"/>
</dbReference>
<dbReference type="PANTHER" id="PTHR11941:SF54">
    <property type="entry name" value="ENOYL-COA HYDRATASE, MITOCHONDRIAL"/>
    <property type="match status" value="1"/>
</dbReference>
<dbReference type="RefSeq" id="WP_180282617.1">
    <property type="nucleotide sequence ID" value="NZ_JABFDB010000009.1"/>
</dbReference>
<evidence type="ECO:0000256" key="1">
    <source>
        <dbReference type="ARBA" id="ARBA00005254"/>
    </source>
</evidence>
<dbReference type="NCBIfam" id="NF006007">
    <property type="entry name" value="PRK08138.1"/>
    <property type="match status" value="1"/>
</dbReference>
<dbReference type="CDD" id="cd06558">
    <property type="entry name" value="crotonase-like"/>
    <property type="match status" value="1"/>
</dbReference>
<reference evidence="4 5" key="1">
    <citation type="submission" date="2020-05" db="EMBL/GenBank/DDBJ databases">
        <title>Azospirillum oleiclasticum sp. nov, a nitrogen-fixing and heavy crude oil-emulsifying bacterium isolated from the crude oil of Yumen Oilfield.</title>
        <authorList>
            <person name="Wu D."/>
            <person name="Cai M."/>
            <person name="Zhang X."/>
        </authorList>
    </citation>
    <scope>NUCLEOTIDE SEQUENCE [LARGE SCALE GENOMIC DNA]</scope>
    <source>
        <strain evidence="4 5">ROY-1-1-2</strain>
    </source>
</reference>
<dbReference type="Proteomes" id="UP000584642">
    <property type="component" value="Unassembled WGS sequence"/>
</dbReference>
<comment type="similarity">
    <text evidence="1 3">Belongs to the enoyl-CoA hydratase/isomerase family.</text>
</comment>
<comment type="caution">
    <text evidence="4">The sequence shown here is derived from an EMBL/GenBank/DDBJ whole genome shotgun (WGS) entry which is preliminary data.</text>
</comment>
<dbReference type="SUPFAM" id="SSF52096">
    <property type="entry name" value="ClpP/crotonase"/>
    <property type="match status" value="1"/>
</dbReference>
<evidence type="ECO:0000313" key="4">
    <source>
        <dbReference type="EMBL" id="NYZ20840.1"/>
    </source>
</evidence>
<evidence type="ECO:0000256" key="3">
    <source>
        <dbReference type="RuleBase" id="RU003707"/>
    </source>
</evidence>
<dbReference type="InterPro" id="IPR029045">
    <property type="entry name" value="ClpP/crotonase-like_dom_sf"/>
</dbReference>
<dbReference type="EMBL" id="JABFDB010000009">
    <property type="protein sequence ID" value="NYZ20840.1"/>
    <property type="molecule type" value="Genomic_DNA"/>
</dbReference>
<dbReference type="InterPro" id="IPR018376">
    <property type="entry name" value="Enoyl-CoA_hyd/isom_CS"/>
</dbReference>
<gene>
    <name evidence="4" type="ORF">HND93_14090</name>
</gene>
<sequence length="255" mass="27001">MVVQTETVADGVLLVRLNRPDARNALNMELRTRLAEVFLALADDPAVRCVVVTGSPKVFAAGADIKEMAESGAIEMMGRRILRLWKPLADCPKPVIAAVNGVALGGGCELAMHADIIVAGEGARFGQPEVKVGIMPGGGATQRLVRAVGVYRAMRMMLTGEPVTAAEALSMGLVSEVVADDTVLDRALEMARAIAAMPPLAVQQIKETVYAGLDGSLAGGLLLERKAFEILFASADQKEGMRAFIEKRSPTFEGK</sequence>
<dbReference type="PROSITE" id="PS00166">
    <property type="entry name" value="ENOYL_COA_HYDRATASE"/>
    <property type="match status" value="1"/>
</dbReference>